<keyword evidence="3" id="KW-1185">Reference proteome</keyword>
<feature type="region of interest" description="Disordered" evidence="1">
    <location>
        <begin position="854"/>
        <end position="878"/>
    </location>
</feature>
<feature type="compositionally biased region" description="Polar residues" evidence="1">
    <location>
        <begin position="114"/>
        <end position="144"/>
    </location>
</feature>
<evidence type="ECO:0000313" key="3">
    <source>
        <dbReference type="Proteomes" id="UP000077521"/>
    </source>
</evidence>
<feature type="region of interest" description="Disordered" evidence="1">
    <location>
        <begin position="565"/>
        <end position="590"/>
    </location>
</feature>
<feature type="region of interest" description="Disordered" evidence="1">
    <location>
        <begin position="327"/>
        <end position="352"/>
    </location>
</feature>
<reference evidence="2" key="1">
    <citation type="submission" date="2016-04" db="EMBL/GenBank/DDBJ databases">
        <authorList>
            <person name="Nguyen H.D."/>
            <person name="Samba Siva P."/>
            <person name="Cullis J."/>
            <person name="Levesque C.A."/>
            <person name="Hambleton S."/>
        </authorList>
    </citation>
    <scope>NUCLEOTIDE SEQUENCE</scope>
    <source>
        <strain evidence="2">DAOMC 236416</strain>
    </source>
</reference>
<sequence length="901" mass="97326">MRLRKLPISHVSCASSSSSSRSTHAASFVVPLTAAAAAHTPGPSPSSSSSSSASRRALFGRRGVAAISLTAAAANTAPSIPTLTRTSAFTSTTVLSQQAQALEKEASADFSGAEHTTQTLSHANKGASSSSKTAVVRQAANSPTAKGKGKEEAVPAEDHRNQQTSPTLEAQQKPKKKSSTAKGKEPVRSPPSKTTRDPLLRLGHTHQLSQKAAHKSLLYVLDQLKKYNTVADNLVHICAHDRKLSTITSRGLQHALLAFGQAETHLHDAMLRARETENQPSSSKVTLQGNSRDDYAFALTLLDKLKKRLRTLIDRFCATRCDADVNKLSPSQPTNTTHSPSDSEPNFSSSSSSFGFRDIRLYNTMLNLALGQLNDVRLFQSVMFALQRRQITPNNITLTILLQHAGKRKDARLARAVVRLGLKMVDMGCSNSSSSAWMTAWKPASDTIKPSTRNSTAIELEEGGAETSIGRTSPSRVQSHPVMKLVNNAIQTNDPHLLLALLALLDTFETEVFGHGLAAARGASTTRPLHRPWPRISMSAMTLSLYPRLRGSAALTSNRHLGFGSAAAGSERTGVHHQQQPPRNGGTGRSLLAGLTASDLDLPQHSPIVLTAVLTALAHEGRMSMISRVWALMKRLSLLGSRQIQIESDVEGEEEGEARRVRNKKEGAAKAGWLIPVRAATTYMKTVTAIIARDPIFRSNRSNLPTAAGGQPQPGYLLEQTRAAEARSDAARYHLVRCYLFLRRHWGINPPSLSSQNRRPQPQERPDNYFFAVVLNAILPRYDGPLSFVDWRMVVMRLKKRFPHGVPPASVQSRARVGLGVGGVGESLMGTAFRQEVSSRSLARLVSLNGGREGGRGRLVRRSGGGVSPRSGSGSGKGELELEMTRLLLADMASLGIKARV</sequence>
<organism evidence="2 3">
    <name type="scientific">Tilletia indica</name>
    <dbReference type="NCBI Taxonomy" id="43049"/>
    <lineage>
        <taxon>Eukaryota</taxon>
        <taxon>Fungi</taxon>
        <taxon>Dikarya</taxon>
        <taxon>Basidiomycota</taxon>
        <taxon>Ustilaginomycotina</taxon>
        <taxon>Exobasidiomycetes</taxon>
        <taxon>Tilletiales</taxon>
        <taxon>Tilletiaceae</taxon>
        <taxon>Tilletia</taxon>
    </lineage>
</organism>
<feature type="region of interest" description="Disordered" evidence="1">
    <location>
        <begin position="105"/>
        <end position="199"/>
    </location>
</feature>
<dbReference type="EMBL" id="LWDF02000237">
    <property type="protein sequence ID" value="KAE8251640.1"/>
    <property type="molecule type" value="Genomic_DNA"/>
</dbReference>
<feature type="compositionally biased region" description="Polar residues" evidence="1">
    <location>
        <begin position="328"/>
        <end position="338"/>
    </location>
</feature>
<comment type="caution">
    <text evidence="2">The sequence shown here is derived from an EMBL/GenBank/DDBJ whole genome shotgun (WGS) entry which is preliminary data.</text>
</comment>
<evidence type="ECO:0000256" key="1">
    <source>
        <dbReference type="SAM" id="MobiDB-lite"/>
    </source>
</evidence>
<reference evidence="2" key="2">
    <citation type="journal article" date="2019" name="IMA Fungus">
        <title>Genome sequencing and comparison of five Tilletia species to identify candidate genes for the detection of regulated species infecting wheat.</title>
        <authorList>
            <person name="Nguyen H.D.T."/>
            <person name="Sultana T."/>
            <person name="Kesanakurti P."/>
            <person name="Hambleton S."/>
        </authorList>
    </citation>
    <scope>NUCLEOTIDE SEQUENCE</scope>
    <source>
        <strain evidence="2">DAOMC 236416</strain>
    </source>
</reference>
<name>A0A177TDD7_9BASI</name>
<dbReference type="Proteomes" id="UP000077521">
    <property type="component" value="Unassembled WGS sequence"/>
</dbReference>
<feature type="compositionally biased region" description="Gly residues" evidence="1">
    <location>
        <begin position="863"/>
        <end position="877"/>
    </location>
</feature>
<protein>
    <submittedName>
        <fullName evidence="2">Uncharacterized protein</fullName>
    </submittedName>
</protein>
<feature type="compositionally biased region" description="Basic and acidic residues" evidence="1">
    <location>
        <begin position="148"/>
        <end position="161"/>
    </location>
</feature>
<feature type="compositionally biased region" description="Low complexity" evidence="1">
    <location>
        <begin position="339"/>
        <end position="352"/>
    </location>
</feature>
<gene>
    <name evidence="2" type="ORF">A4X13_0g3905</name>
</gene>
<proteinExistence type="predicted"/>
<evidence type="ECO:0000313" key="2">
    <source>
        <dbReference type="EMBL" id="KAE8251640.1"/>
    </source>
</evidence>
<dbReference type="AlphaFoldDB" id="A0A177TDD7"/>
<accession>A0A177TDD7</accession>